<dbReference type="Gene3D" id="1.10.555.10">
    <property type="entry name" value="Rho GTPase activation protein"/>
    <property type="match status" value="1"/>
</dbReference>
<dbReference type="GO" id="GO:0005096">
    <property type="term" value="F:GTPase activator activity"/>
    <property type="evidence" value="ECO:0007669"/>
    <property type="project" value="InterPro"/>
</dbReference>
<dbReference type="PANTHER" id="PTHR23182">
    <property type="entry name" value="BREAKPOINT CLUSTER REGION PROTEIN BCR"/>
    <property type="match status" value="1"/>
</dbReference>
<evidence type="ECO:0000313" key="2">
    <source>
        <dbReference type="EMBL" id="NDJ92870.1"/>
    </source>
</evidence>
<dbReference type="GO" id="GO:0007165">
    <property type="term" value="P:signal transduction"/>
    <property type="evidence" value="ECO:0007669"/>
    <property type="project" value="InterPro"/>
</dbReference>
<organism evidence="2">
    <name type="scientific">Henneguya salminicola</name>
    <name type="common">Myxosporean</name>
    <dbReference type="NCBI Taxonomy" id="69463"/>
    <lineage>
        <taxon>Eukaryota</taxon>
        <taxon>Metazoa</taxon>
        <taxon>Cnidaria</taxon>
        <taxon>Myxozoa</taxon>
        <taxon>Myxosporea</taxon>
        <taxon>Bivalvulida</taxon>
        <taxon>Platysporina</taxon>
        <taxon>Myxobolidae</taxon>
        <taxon>Henneguya</taxon>
    </lineage>
</organism>
<dbReference type="EMBL" id="GHBP01001751">
    <property type="protein sequence ID" value="NDJ92870.1"/>
    <property type="molecule type" value="Transcribed_RNA"/>
</dbReference>
<protein>
    <submittedName>
        <fullName evidence="2">Active breakpoint cluster region-related protein (Trinotate prediction)</fullName>
    </submittedName>
</protein>
<dbReference type="CDD" id="cd00159">
    <property type="entry name" value="RhoGAP"/>
    <property type="match status" value="1"/>
</dbReference>
<dbReference type="InterPro" id="IPR000198">
    <property type="entry name" value="RhoGAP_dom"/>
</dbReference>
<feature type="domain" description="Rho-GAP" evidence="1">
    <location>
        <begin position="14"/>
        <end position="201"/>
    </location>
</feature>
<reference evidence="2" key="1">
    <citation type="submission" date="2018-11" db="EMBL/GenBank/DDBJ databases">
        <title>Henneguya salminicola genome and transcriptome.</title>
        <authorList>
            <person name="Yahalomi D."/>
            <person name="Atkinson S.D."/>
            <person name="Neuhof M."/>
            <person name="Chang E.S."/>
            <person name="Philippe H."/>
            <person name="Cartwright P."/>
            <person name="Bartholomew J.L."/>
            <person name="Huchon D."/>
        </authorList>
    </citation>
    <scope>NUCLEOTIDE SEQUENCE</scope>
    <source>
        <strain evidence="2">Hz1</strain>
        <tissue evidence="2">Whole</tissue>
    </source>
</reference>
<dbReference type="OrthoDB" id="10033734at2759"/>
<evidence type="ECO:0000259" key="1">
    <source>
        <dbReference type="PROSITE" id="PS50238"/>
    </source>
</evidence>
<dbReference type="SUPFAM" id="SSF48350">
    <property type="entry name" value="GTPase activation domain, GAP"/>
    <property type="match status" value="1"/>
</dbReference>
<dbReference type="AlphaFoldDB" id="A0A6G3MFT4"/>
<name>A0A6G3MFT4_HENSL</name>
<proteinExistence type="predicted"/>
<dbReference type="PROSITE" id="PS50238">
    <property type="entry name" value="RHOGAP"/>
    <property type="match status" value="1"/>
</dbReference>
<accession>A0A6G3MFT4</accession>
<dbReference type="PANTHER" id="PTHR23182:SF6">
    <property type="entry name" value="ACTIVE BREAKPOINT CLUSTER REGION-RELATED PROTEIN-LIKE"/>
    <property type="match status" value="1"/>
</dbReference>
<dbReference type="SMART" id="SM00324">
    <property type="entry name" value="RhoGAP"/>
    <property type="match status" value="1"/>
</dbReference>
<dbReference type="GO" id="GO:0016020">
    <property type="term" value="C:membrane"/>
    <property type="evidence" value="ECO:0007669"/>
    <property type="project" value="TreeGrafter"/>
</dbReference>
<dbReference type="InterPro" id="IPR008936">
    <property type="entry name" value="Rho_GTPase_activation_prot"/>
</dbReference>
<dbReference type="InterPro" id="IPR037769">
    <property type="entry name" value="Abr/Bcr"/>
</dbReference>
<sequence length="201" mass="23620">MEKNIEINIFGSSIEYATFFTYIKDKYKVPKIVRDCIQFLEESGLENIGLYRISGSTIKVRNIKQKYNSYSFKKINLKLENLDVNDVSALLKSYFRSLSDGFIPREILSYLEQAINICSDSNKNMIKLVRYYLFFLPESTFCTLGWLLKHLRKIAIKSMDNKMSYENIITIFSPCLNIPPNILMKLVRFSEEIFPENEIQR</sequence>
<dbReference type="Pfam" id="PF00620">
    <property type="entry name" value="RhoGAP"/>
    <property type="match status" value="1"/>
</dbReference>